<accession>A0AAW2XVE5</accession>
<reference evidence="2" key="2">
    <citation type="journal article" date="2024" name="Plant">
        <title>Genomic evolution and insights into agronomic trait innovations of Sesamum species.</title>
        <authorList>
            <person name="Miao H."/>
            <person name="Wang L."/>
            <person name="Qu L."/>
            <person name="Liu H."/>
            <person name="Sun Y."/>
            <person name="Le M."/>
            <person name="Wang Q."/>
            <person name="Wei S."/>
            <person name="Zheng Y."/>
            <person name="Lin W."/>
            <person name="Duan Y."/>
            <person name="Cao H."/>
            <person name="Xiong S."/>
            <person name="Wang X."/>
            <person name="Wei L."/>
            <person name="Li C."/>
            <person name="Ma Q."/>
            <person name="Ju M."/>
            <person name="Zhao R."/>
            <person name="Li G."/>
            <person name="Mu C."/>
            <person name="Tian Q."/>
            <person name="Mei H."/>
            <person name="Zhang T."/>
            <person name="Gao T."/>
            <person name="Zhang H."/>
        </authorList>
    </citation>
    <scope>NUCLEOTIDE SEQUENCE</scope>
    <source>
        <strain evidence="2">KEN1</strain>
    </source>
</reference>
<name>A0AAW2XVE5_9LAMI</name>
<evidence type="ECO:0000313" key="2">
    <source>
        <dbReference type="EMBL" id="KAL0457957.1"/>
    </source>
</evidence>
<evidence type="ECO:0000256" key="1">
    <source>
        <dbReference type="SAM" id="MobiDB-lite"/>
    </source>
</evidence>
<gene>
    <name evidence="2" type="ORF">Slati_0422900</name>
</gene>
<protein>
    <submittedName>
        <fullName evidence="2">Uncharacterized protein</fullName>
    </submittedName>
</protein>
<dbReference type="AlphaFoldDB" id="A0AAW2XVE5"/>
<organism evidence="2">
    <name type="scientific">Sesamum latifolium</name>
    <dbReference type="NCBI Taxonomy" id="2727402"/>
    <lineage>
        <taxon>Eukaryota</taxon>
        <taxon>Viridiplantae</taxon>
        <taxon>Streptophyta</taxon>
        <taxon>Embryophyta</taxon>
        <taxon>Tracheophyta</taxon>
        <taxon>Spermatophyta</taxon>
        <taxon>Magnoliopsida</taxon>
        <taxon>eudicotyledons</taxon>
        <taxon>Gunneridae</taxon>
        <taxon>Pentapetalae</taxon>
        <taxon>asterids</taxon>
        <taxon>lamiids</taxon>
        <taxon>Lamiales</taxon>
        <taxon>Pedaliaceae</taxon>
        <taxon>Sesamum</taxon>
    </lineage>
</organism>
<feature type="region of interest" description="Disordered" evidence="1">
    <location>
        <begin position="1"/>
        <end position="29"/>
    </location>
</feature>
<proteinExistence type="predicted"/>
<reference evidence="2" key="1">
    <citation type="submission" date="2020-06" db="EMBL/GenBank/DDBJ databases">
        <authorList>
            <person name="Li T."/>
            <person name="Hu X."/>
            <person name="Zhang T."/>
            <person name="Song X."/>
            <person name="Zhang H."/>
            <person name="Dai N."/>
            <person name="Sheng W."/>
            <person name="Hou X."/>
            <person name="Wei L."/>
        </authorList>
    </citation>
    <scope>NUCLEOTIDE SEQUENCE</scope>
    <source>
        <strain evidence="2">KEN1</strain>
        <tissue evidence="2">Leaf</tissue>
    </source>
</reference>
<comment type="caution">
    <text evidence="2">The sequence shown here is derived from an EMBL/GenBank/DDBJ whole genome shotgun (WGS) entry which is preliminary data.</text>
</comment>
<dbReference type="EMBL" id="JACGWN010000002">
    <property type="protein sequence ID" value="KAL0457957.1"/>
    <property type="molecule type" value="Genomic_DNA"/>
</dbReference>
<sequence length="108" mass="11926">MATLSTIPPPNGPKKPRGANPMDDDPPFDAERAATFLTTIPNQTTPSSSYTSRSTRTTIALPSALIAGFECTTATPFVRSSVEILTKRRYRCRRDALANQHPCFSRRR</sequence>